<dbReference type="RefSeq" id="WP_248823435.1">
    <property type="nucleotide sequence ID" value="NZ_JALKFT010000002.1"/>
</dbReference>
<feature type="compositionally biased region" description="Pro residues" evidence="11">
    <location>
        <begin position="252"/>
        <end position="269"/>
    </location>
</feature>
<reference evidence="12 13" key="1">
    <citation type="submission" date="2022-04" db="EMBL/GenBank/DDBJ databases">
        <title>Genome diversity in the genus Frankia.</title>
        <authorList>
            <person name="Carlos-Shanley C."/>
            <person name="Hahn D."/>
        </authorList>
    </citation>
    <scope>NUCLEOTIDE SEQUENCE [LARGE SCALE GENOMIC DNA]</scope>
    <source>
        <strain evidence="12 13">Ag45/Mut15</strain>
    </source>
</reference>
<keyword evidence="4" id="KW-0285">Flavoprotein</keyword>
<dbReference type="Proteomes" id="UP001201873">
    <property type="component" value="Unassembled WGS sequence"/>
</dbReference>
<evidence type="ECO:0000256" key="2">
    <source>
        <dbReference type="ARBA" id="ARBA00011955"/>
    </source>
</evidence>
<gene>
    <name evidence="12" type="ORF">MXD59_02455</name>
</gene>
<dbReference type="Gene3D" id="3.10.520.10">
    <property type="entry name" value="ApbE-like domains"/>
    <property type="match status" value="2"/>
</dbReference>
<evidence type="ECO:0000313" key="13">
    <source>
        <dbReference type="Proteomes" id="UP001201873"/>
    </source>
</evidence>
<keyword evidence="5 12" id="KW-0808">Transferase</keyword>
<dbReference type="SUPFAM" id="SSF143631">
    <property type="entry name" value="ApbE-like"/>
    <property type="match status" value="1"/>
</dbReference>
<dbReference type="InterPro" id="IPR003374">
    <property type="entry name" value="ApbE-like_sf"/>
</dbReference>
<evidence type="ECO:0000256" key="9">
    <source>
        <dbReference type="ARBA" id="ARBA00031306"/>
    </source>
</evidence>
<keyword evidence="8" id="KW-0460">Magnesium</keyword>
<evidence type="ECO:0000313" key="12">
    <source>
        <dbReference type="EMBL" id="MCK9874655.1"/>
    </source>
</evidence>
<accession>A0ABT0JSV9</accession>
<evidence type="ECO:0000256" key="8">
    <source>
        <dbReference type="ARBA" id="ARBA00022842"/>
    </source>
</evidence>
<dbReference type="Pfam" id="PF02424">
    <property type="entry name" value="ApbE"/>
    <property type="match status" value="2"/>
</dbReference>
<organism evidence="12 13">
    <name type="scientific">Frankia umida</name>
    <dbReference type="NCBI Taxonomy" id="573489"/>
    <lineage>
        <taxon>Bacteria</taxon>
        <taxon>Bacillati</taxon>
        <taxon>Actinomycetota</taxon>
        <taxon>Actinomycetes</taxon>
        <taxon>Frankiales</taxon>
        <taxon>Frankiaceae</taxon>
        <taxon>Frankia</taxon>
    </lineage>
</organism>
<proteinExistence type="predicted"/>
<evidence type="ECO:0000256" key="1">
    <source>
        <dbReference type="ARBA" id="ARBA00001946"/>
    </source>
</evidence>
<dbReference type="PANTHER" id="PTHR30040">
    <property type="entry name" value="THIAMINE BIOSYNTHESIS LIPOPROTEIN APBE"/>
    <property type="match status" value="1"/>
</dbReference>
<comment type="catalytic activity">
    <reaction evidence="10">
        <text>L-threonyl-[protein] + FAD = FMN-L-threonyl-[protein] + AMP + H(+)</text>
        <dbReference type="Rhea" id="RHEA:36847"/>
        <dbReference type="Rhea" id="RHEA-COMP:11060"/>
        <dbReference type="Rhea" id="RHEA-COMP:11061"/>
        <dbReference type="ChEBI" id="CHEBI:15378"/>
        <dbReference type="ChEBI" id="CHEBI:30013"/>
        <dbReference type="ChEBI" id="CHEBI:57692"/>
        <dbReference type="ChEBI" id="CHEBI:74257"/>
        <dbReference type="ChEBI" id="CHEBI:456215"/>
        <dbReference type="EC" id="2.7.1.180"/>
    </reaction>
</comment>
<dbReference type="GO" id="GO:0016740">
    <property type="term" value="F:transferase activity"/>
    <property type="evidence" value="ECO:0007669"/>
    <property type="project" value="UniProtKB-KW"/>
</dbReference>
<evidence type="ECO:0000256" key="4">
    <source>
        <dbReference type="ARBA" id="ARBA00022630"/>
    </source>
</evidence>
<keyword evidence="6" id="KW-0479">Metal-binding</keyword>
<feature type="region of interest" description="Disordered" evidence="11">
    <location>
        <begin position="246"/>
        <end position="277"/>
    </location>
</feature>
<evidence type="ECO:0000256" key="5">
    <source>
        <dbReference type="ARBA" id="ARBA00022679"/>
    </source>
</evidence>
<keyword evidence="13" id="KW-1185">Reference proteome</keyword>
<dbReference type="EMBL" id="JALKFT010000002">
    <property type="protein sequence ID" value="MCK9874655.1"/>
    <property type="molecule type" value="Genomic_DNA"/>
</dbReference>
<evidence type="ECO:0000256" key="3">
    <source>
        <dbReference type="ARBA" id="ARBA00016337"/>
    </source>
</evidence>
<comment type="cofactor">
    <cofactor evidence="1">
        <name>Mg(2+)</name>
        <dbReference type="ChEBI" id="CHEBI:18420"/>
    </cofactor>
</comment>
<evidence type="ECO:0000256" key="10">
    <source>
        <dbReference type="ARBA" id="ARBA00048540"/>
    </source>
</evidence>
<name>A0ABT0JSV9_9ACTN</name>
<dbReference type="EC" id="2.7.1.180" evidence="2"/>
<dbReference type="InterPro" id="IPR024932">
    <property type="entry name" value="ApbE"/>
</dbReference>
<evidence type="ECO:0000256" key="6">
    <source>
        <dbReference type="ARBA" id="ARBA00022723"/>
    </source>
</evidence>
<sequence>MGTVVSIDVRTPLPPDRLDAAIAAAVAVLHRADADFSTFRADSWVSRLRRGECGLADCPPHVQAIYRAAEACRVRTGGLFDPGWRRDGTLDPTGLVKGWAADAASWALTRAGATIHCVNAAGDLRVRGQAAPGVPWRLGIADPARPGHLVAVVESSDLAVATSGTSEQGEHVIDPRTGTPAHHLASVTIVGPDLTLADAFATAALAAGRRAPELLAELGSAGWAWLTVDRAGGVDTSATFPGTVIAPGAAPTRPPVPVATPTPVSPPRSAPTSTPVAASASLPVSVAVISAGGSVTPSVPARR</sequence>
<protein>
    <recommendedName>
        <fullName evidence="3">FAD:protein FMN transferase</fullName>
        <ecNumber evidence="2">2.7.1.180</ecNumber>
    </recommendedName>
    <alternativeName>
        <fullName evidence="9">Flavin transferase</fullName>
    </alternativeName>
</protein>
<evidence type="ECO:0000256" key="7">
    <source>
        <dbReference type="ARBA" id="ARBA00022827"/>
    </source>
</evidence>
<dbReference type="PANTHER" id="PTHR30040:SF2">
    <property type="entry name" value="FAD:PROTEIN FMN TRANSFERASE"/>
    <property type="match status" value="1"/>
</dbReference>
<comment type="caution">
    <text evidence="12">The sequence shown here is derived from an EMBL/GenBank/DDBJ whole genome shotgun (WGS) entry which is preliminary data.</text>
</comment>
<keyword evidence="7" id="KW-0274">FAD</keyword>
<evidence type="ECO:0000256" key="11">
    <source>
        <dbReference type="SAM" id="MobiDB-lite"/>
    </source>
</evidence>